<dbReference type="GO" id="GO:0000270">
    <property type="term" value="P:peptidoglycan metabolic process"/>
    <property type="evidence" value="ECO:0007669"/>
    <property type="project" value="TreeGrafter"/>
</dbReference>
<keyword evidence="1" id="KW-0472">Membrane</keyword>
<dbReference type="GO" id="GO:0043164">
    <property type="term" value="P:Gram-negative-bacterium-type cell wall biogenesis"/>
    <property type="evidence" value="ECO:0007669"/>
    <property type="project" value="TreeGrafter"/>
</dbReference>
<reference evidence="3 4" key="1">
    <citation type="submission" date="2019-11" db="EMBL/GenBank/DDBJ databases">
        <title>Bacillus idriensis genome.</title>
        <authorList>
            <person name="Konopka E.N."/>
            <person name="Newman J.D."/>
        </authorList>
    </citation>
    <scope>NUCLEOTIDE SEQUENCE [LARGE SCALE GENOMIC DNA]</scope>
    <source>
        <strain evidence="3 4">DSM 19097</strain>
    </source>
</reference>
<dbReference type="GO" id="GO:0005886">
    <property type="term" value="C:plasma membrane"/>
    <property type="evidence" value="ECO:0007669"/>
    <property type="project" value="TreeGrafter"/>
</dbReference>
<dbReference type="InterPro" id="IPR051599">
    <property type="entry name" value="Cell_Envelope_Assoc"/>
</dbReference>
<gene>
    <name evidence="3" type="ORF">GJU41_13765</name>
</gene>
<proteinExistence type="predicted"/>
<organism evidence="3 4">
    <name type="scientific">Metabacillus idriensis</name>
    <dbReference type="NCBI Taxonomy" id="324768"/>
    <lineage>
        <taxon>Bacteria</taxon>
        <taxon>Bacillati</taxon>
        <taxon>Bacillota</taxon>
        <taxon>Bacilli</taxon>
        <taxon>Bacillales</taxon>
        <taxon>Bacillaceae</taxon>
        <taxon>Metabacillus</taxon>
    </lineage>
</organism>
<dbReference type="PANTHER" id="PTHR30336">
    <property type="entry name" value="INNER MEMBRANE PROTEIN, PROBABLE PERMEASE"/>
    <property type="match status" value="1"/>
</dbReference>
<sequence>MNSVEFQGIYRFKMMINCNDRVRHLFSWEKHMFIAGLRENDIKKKNISLKRIVLVWCLIGTAICFYTAGDFLVVNEKPEMADVIVVLSGEELARMDKAIFLYKKGFADTIILSNARHKRMLEIAEKEIPSNSIIKETSAASTIDNAKFTSELIEDFNFKKVIVISSDYHMRRVKINFDRVMKNKDITIKYVSSDSPYNHLHWWSSKHDVGITLNEYIKLIGNVFGIHGSEAKETLYHLDNYFFSD</sequence>
<dbReference type="PANTHER" id="PTHR30336:SF4">
    <property type="entry name" value="ENVELOPE BIOGENESIS FACTOR ELYC"/>
    <property type="match status" value="1"/>
</dbReference>
<dbReference type="Gene3D" id="3.40.50.620">
    <property type="entry name" value="HUPs"/>
    <property type="match status" value="1"/>
</dbReference>
<feature type="transmembrane region" description="Helical" evidence="1">
    <location>
        <begin position="53"/>
        <end position="74"/>
    </location>
</feature>
<evidence type="ECO:0000313" key="3">
    <source>
        <dbReference type="EMBL" id="MRX55044.1"/>
    </source>
</evidence>
<keyword evidence="4" id="KW-1185">Reference proteome</keyword>
<dbReference type="InterPro" id="IPR003848">
    <property type="entry name" value="DUF218"/>
</dbReference>
<keyword evidence="1" id="KW-0812">Transmembrane</keyword>
<evidence type="ECO:0000313" key="4">
    <source>
        <dbReference type="Proteomes" id="UP000441585"/>
    </source>
</evidence>
<evidence type="ECO:0000256" key="1">
    <source>
        <dbReference type="SAM" id="Phobius"/>
    </source>
</evidence>
<name>A0A6I2MCG9_9BACI</name>
<dbReference type="EMBL" id="WKKF01000003">
    <property type="protein sequence ID" value="MRX55044.1"/>
    <property type="molecule type" value="Genomic_DNA"/>
</dbReference>
<accession>A0A6I2MCG9</accession>
<dbReference type="CDD" id="cd06259">
    <property type="entry name" value="YdcF-like"/>
    <property type="match status" value="1"/>
</dbReference>
<dbReference type="Proteomes" id="UP000441585">
    <property type="component" value="Unassembled WGS sequence"/>
</dbReference>
<evidence type="ECO:0000259" key="2">
    <source>
        <dbReference type="Pfam" id="PF02698"/>
    </source>
</evidence>
<keyword evidence="1" id="KW-1133">Transmembrane helix</keyword>
<protein>
    <submittedName>
        <fullName evidence="3">YdcF family protein</fullName>
    </submittedName>
</protein>
<comment type="caution">
    <text evidence="3">The sequence shown here is derived from an EMBL/GenBank/DDBJ whole genome shotgun (WGS) entry which is preliminary data.</text>
</comment>
<dbReference type="Pfam" id="PF02698">
    <property type="entry name" value="DUF218"/>
    <property type="match status" value="1"/>
</dbReference>
<dbReference type="AlphaFoldDB" id="A0A6I2MCG9"/>
<feature type="domain" description="DUF218" evidence="2">
    <location>
        <begin position="82"/>
        <end position="217"/>
    </location>
</feature>
<dbReference type="InterPro" id="IPR014729">
    <property type="entry name" value="Rossmann-like_a/b/a_fold"/>
</dbReference>